<feature type="compositionally biased region" description="Basic and acidic residues" evidence="1">
    <location>
        <begin position="32"/>
        <end position="85"/>
    </location>
</feature>
<protein>
    <submittedName>
        <fullName evidence="3">Uncharacterized protein</fullName>
    </submittedName>
</protein>
<dbReference type="Proteomes" id="UP000223913">
    <property type="component" value="Unassembled WGS sequence"/>
</dbReference>
<proteinExistence type="predicted"/>
<evidence type="ECO:0000313" key="4">
    <source>
        <dbReference type="Proteomes" id="UP000223913"/>
    </source>
</evidence>
<feature type="signal peptide" evidence="2">
    <location>
        <begin position="1"/>
        <end position="23"/>
    </location>
</feature>
<reference evidence="3 4" key="1">
    <citation type="submission" date="2017-10" db="EMBL/GenBank/DDBJ databases">
        <title>The draft genome sequence of Lewinella nigricans NBRC 102662.</title>
        <authorList>
            <person name="Wang K."/>
        </authorList>
    </citation>
    <scope>NUCLEOTIDE SEQUENCE [LARGE SCALE GENOMIC DNA]</scope>
    <source>
        <strain evidence="3 4">NBRC 102662</strain>
    </source>
</reference>
<feature type="compositionally biased region" description="Basic and acidic residues" evidence="1">
    <location>
        <begin position="99"/>
        <end position="115"/>
    </location>
</feature>
<evidence type="ECO:0000256" key="2">
    <source>
        <dbReference type="SAM" id="SignalP"/>
    </source>
</evidence>
<feature type="region of interest" description="Disordered" evidence="1">
    <location>
        <begin position="25"/>
        <end position="151"/>
    </location>
</feature>
<organism evidence="3 4">
    <name type="scientific">Flavilitoribacter nigricans (strain ATCC 23147 / DSM 23189 / NBRC 102662 / NCIMB 1420 / SS-2)</name>
    <name type="common">Lewinella nigricans</name>
    <dbReference type="NCBI Taxonomy" id="1122177"/>
    <lineage>
        <taxon>Bacteria</taxon>
        <taxon>Pseudomonadati</taxon>
        <taxon>Bacteroidota</taxon>
        <taxon>Saprospiria</taxon>
        <taxon>Saprospirales</taxon>
        <taxon>Lewinellaceae</taxon>
        <taxon>Flavilitoribacter</taxon>
    </lineage>
</organism>
<dbReference type="AlphaFoldDB" id="A0A2D0N544"/>
<gene>
    <name evidence="3" type="ORF">CRP01_26255</name>
</gene>
<keyword evidence="2" id="KW-0732">Signal</keyword>
<dbReference type="RefSeq" id="WP_099153088.1">
    <property type="nucleotide sequence ID" value="NZ_PDUD01000031.1"/>
</dbReference>
<evidence type="ECO:0000313" key="3">
    <source>
        <dbReference type="EMBL" id="PHN03506.1"/>
    </source>
</evidence>
<comment type="caution">
    <text evidence="3">The sequence shown here is derived from an EMBL/GenBank/DDBJ whole genome shotgun (WGS) entry which is preliminary data.</text>
</comment>
<evidence type="ECO:0000256" key="1">
    <source>
        <dbReference type="SAM" id="MobiDB-lite"/>
    </source>
</evidence>
<sequence length="151" mass="17182">MKNKITATLLFFATTLTFNGLMAQTPGPVHGNKTEPEVQKEDDRSEDGTYNHQETKERENWKKDKGRKGGKENARNNGKKDKTSCEEGTNDRTGYQGQKRAENHAKGLNKEEFKHTMRAGKGQMKKEDKSFKKHPIFERRADARNGKGEKG</sequence>
<keyword evidence="4" id="KW-1185">Reference proteome</keyword>
<feature type="chain" id="PRO_5012067564" evidence="2">
    <location>
        <begin position="24"/>
        <end position="151"/>
    </location>
</feature>
<feature type="compositionally biased region" description="Basic and acidic residues" evidence="1">
    <location>
        <begin position="124"/>
        <end position="151"/>
    </location>
</feature>
<dbReference type="EMBL" id="PDUD01000031">
    <property type="protein sequence ID" value="PHN03506.1"/>
    <property type="molecule type" value="Genomic_DNA"/>
</dbReference>
<name>A0A2D0N544_FLAN2</name>
<accession>A0A2D0N544</accession>